<dbReference type="Gene3D" id="3.80.10.10">
    <property type="entry name" value="Ribonuclease Inhibitor"/>
    <property type="match status" value="1"/>
</dbReference>
<dbReference type="SUPFAM" id="SSF52058">
    <property type="entry name" value="L domain-like"/>
    <property type="match status" value="1"/>
</dbReference>
<accession>A0A9R1PBC9</accession>
<dbReference type="GO" id="GO:0042742">
    <property type="term" value="P:defense response to bacterium"/>
    <property type="evidence" value="ECO:0007669"/>
    <property type="project" value="UniProtKB-ARBA"/>
</dbReference>
<dbReference type="PANTHER" id="PTHR23155:SF1116">
    <property type="entry name" value="OS12G0273300 PROTEIN"/>
    <property type="match status" value="1"/>
</dbReference>
<dbReference type="EMBL" id="LT934114">
    <property type="protein sequence ID" value="VAH40347.1"/>
    <property type="molecule type" value="Genomic_DNA"/>
</dbReference>
<dbReference type="Pfam" id="PF23598">
    <property type="entry name" value="LRR_14"/>
    <property type="match status" value="1"/>
</dbReference>
<dbReference type="GO" id="GO:0002758">
    <property type="term" value="P:innate immune response-activating signaling pathway"/>
    <property type="evidence" value="ECO:0007669"/>
    <property type="project" value="UniProtKB-ARBA"/>
</dbReference>
<evidence type="ECO:0000256" key="5">
    <source>
        <dbReference type="ARBA" id="ARBA00022821"/>
    </source>
</evidence>
<dbReference type="InterPro" id="IPR041118">
    <property type="entry name" value="Rx_N"/>
</dbReference>
<evidence type="ECO:0000256" key="6">
    <source>
        <dbReference type="ARBA" id="ARBA00023054"/>
    </source>
</evidence>
<keyword evidence="12" id="KW-1185">Reference proteome</keyword>
<sequence length="967" mass="108872">MAMDLATGAMGALLPKLLELLKDEYKLQKKVREGVESLSRELRSMHAALRKVGEVPRDQLDEQVKIWAGEVRELSFDMEDIVDKFLVRVDDGSKPAGNPKKLKRLTKKMAGWLTKGKTHHEIADAIKSINKQVKEIAERRARYNVDNIGDSLPTMSSIDPRLGALYTEVTELVGIAGKRDQEVMKLLSEGDGMPKKKLKIVSVVGFGGLGKTTLVKAVYDKIECSYDCKAFVPVGRKAEAKQVFTSILLHLGMNGNQLIMLDEKLLIDKLREFLKNKRYLIVIDDIWDEELWIVIKCAFSSSNNFGSRLITTTRIVSVSESCCSSTNDSIYTMEPLSDDDSERLFYKRIFSQESGCPPEFKEVSGAILKKCGGVPLAIITIASLLASGQQVKPKNEWHVLLESIGRGLTKNRSAKEMIRILSFSYYDLPSHLKTCLLYLGMFPEDSEIMKHQLIWMWIAESFVQCGKENTSLFEVGETYFNELLNKSLIQPVYDRFGSVHACRVHDSVLDLICSLSSEENFVTIVNGTNDTISTEGNVRRLSLQNARKEEGQARPIRFESTGHVRSVVTFALAINLMPQFSSFVVLRVLDLDLEGYYGRMKGHLNLQELGSLLHLRYLRLSQGGNADELTLPEEIGKLQFLKVLDLPRDTRLPSSVIKLTRLMCLRINGKLTRLMCLRINGGRFQPPDGFGNLRSMEVLSKIKVGSVSIVKELDNMHRLRELNIKFECSGLVESLVESLGKMQKIQRVEISAKCEREVSMDLLGELWVPPASLQEFIMKKGVRLSIQPAWNPYHMSQLFKLHISVGEVGQEDLKFLGRLPALRMLELVSNNQRPLLVGAEGFRCLERVVLCSVSPSQILFQPGALPKAELVGLDIGLRAAKEEAADKSGDWFDLGMENLPSLRRVIVKFFRWGVTVGEAKQAEAALENALRAHPNRPFFFSIRFDEDIPEDARDEDVYNSSDDEESE</sequence>
<evidence type="ECO:0000259" key="9">
    <source>
        <dbReference type="Pfam" id="PF23559"/>
    </source>
</evidence>
<dbReference type="Pfam" id="PF23559">
    <property type="entry name" value="WHD_DRP"/>
    <property type="match status" value="1"/>
</dbReference>
<dbReference type="Proteomes" id="UP000324705">
    <property type="component" value="Chromosome 2B"/>
</dbReference>
<dbReference type="PANTHER" id="PTHR23155">
    <property type="entry name" value="DISEASE RESISTANCE PROTEIN RP"/>
    <property type="match status" value="1"/>
</dbReference>
<dbReference type="AlphaFoldDB" id="A0A9R1PBC9"/>
<dbReference type="Gramene" id="TRITD2Bv1G008260.30">
    <property type="protein sequence ID" value="TRITD2Bv1G008260.30"/>
    <property type="gene ID" value="TRITD2Bv1G008260"/>
</dbReference>
<dbReference type="GO" id="GO:0009626">
    <property type="term" value="P:plant-type hypersensitive response"/>
    <property type="evidence" value="ECO:0007669"/>
    <property type="project" value="UniProtKB-ARBA"/>
</dbReference>
<keyword evidence="3" id="KW-0677">Repeat</keyword>
<dbReference type="Gene3D" id="3.40.50.300">
    <property type="entry name" value="P-loop containing nucleotide triphosphate hydrolases"/>
    <property type="match status" value="1"/>
</dbReference>
<dbReference type="InterPro" id="IPR044974">
    <property type="entry name" value="Disease_R_plants"/>
</dbReference>
<dbReference type="InterPro" id="IPR036388">
    <property type="entry name" value="WH-like_DNA-bd_sf"/>
</dbReference>
<keyword evidence="4" id="KW-0547">Nucleotide-binding</keyword>
<dbReference type="InterPro" id="IPR002182">
    <property type="entry name" value="NB-ARC"/>
</dbReference>
<dbReference type="PRINTS" id="PR00364">
    <property type="entry name" value="DISEASERSIST"/>
</dbReference>
<feature type="domain" description="Disease resistance N-terminal" evidence="8">
    <location>
        <begin position="9"/>
        <end position="97"/>
    </location>
</feature>
<evidence type="ECO:0000259" key="7">
    <source>
        <dbReference type="Pfam" id="PF00931"/>
    </source>
</evidence>
<evidence type="ECO:0000313" key="12">
    <source>
        <dbReference type="Proteomes" id="UP000324705"/>
    </source>
</evidence>
<evidence type="ECO:0000259" key="8">
    <source>
        <dbReference type="Pfam" id="PF18052"/>
    </source>
</evidence>
<dbReference type="Pfam" id="PF00931">
    <property type="entry name" value="NB-ARC"/>
    <property type="match status" value="1"/>
</dbReference>
<dbReference type="CDD" id="cd14798">
    <property type="entry name" value="RX-CC_like"/>
    <property type="match status" value="1"/>
</dbReference>
<protein>
    <recommendedName>
        <fullName evidence="13">RGH1A</fullName>
    </recommendedName>
</protein>
<feature type="domain" description="NB-ARC" evidence="7">
    <location>
        <begin position="195"/>
        <end position="353"/>
    </location>
</feature>
<dbReference type="InterPro" id="IPR042197">
    <property type="entry name" value="Apaf_helical"/>
</dbReference>
<keyword evidence="6" id="KW-0175">Coiled coil</keyword>
<dbReference type="SUPFAM" id="SSF52540">
    <property type="entry name" value="P-loop containing nucleoside triphosphate hydrolases"/>
    <property type="match status" value="1"/>
</dbReference>
<keyword evidence="5" id="KW-0611">Plant defense</keyword>
<reference evidence="11 12" key="1">
    <citation type="submission" date="2017-09" db="EMBL/GenBank/DDBJ databases">
        <authorList>
            <consortium name="International Durum Wheat Genome Sequencing Consortium (IDWGSC)"/>
            <person name="Milanesi L."/>
        </authorList>
    </citation>
    <scope>NUCLEOTIDE SEQUENCE [LARGE SCALE GENOMIC DNA]</scope>
    <source>
        <strain evidence="12">cv. Svevo</strain>
    </source>
</reference>
<gene>
    <name evidence="11" type="ORF">TRITD_2Bv1G008260</name>
</gene>
<keyword evidence="2" id="KW-0433">Leucine-rich repeat</keyword>
<dbReference type="InterPro" id="IPR055414">
    <property type="entry name" value="LRR_R13L4/SHOC2-like"/>
</dbReference>
<evidence type="ECO:0000256" key="2">
    <source>
        <dbReference type="ARBA" id="ARBA00022614"/>
    </source>
</evidence>
<evidence type="ECO:0000256" key="3">
    <source>
        <dbReference type="ARBA" id="ARBA00022737"/>
    </source>
</evidence>
<dbReference type="GO" id="GO:0043531">
    <property type="term" value="F:ADP binding"/>
    <property type="evidence" value="ECO:0007669"/>
    <property type="project" value="InterPro"/>
</dbReference>
<evidence type="ECO:0000256" key="1">
    <source>
        <dbReference type="ARBA" id="ARBA00008894"/>
    </source>
</evidence>
<evidence type="ECO:0000313" key="11">
    <source>
        <dbReference type="EMBL" id="VAH40347.1"/>
    </source>
</evidence>
<organism evidence="11 12">
    <name type="scientific">Triticum turgidum subsp. durum</name>
    <name type="common">Durum wheat</name>
    <name type="synonym">Triticum durum</name>
    <dbReference type="NCBI Taxonomy" id="4567"/>
    <lineage>
        <taxon>Eukaryota</taxon>
        <taxon>Viridiplantae</taxon>
        <taxon>Streptophyta</taxon>
        <taxon>Embryophyta</taxon>
        <taxon>Tracheophyta</taxon>
        <taxon>Spermatophyta</taxon>
        <taxon>Magnoliopsida</taxon>
        <taxon>Liliopsida</taxon>
        <taxon>Poales</taxon>
        <taxon>Poaceae</taxon>
        <taxon>BOP clade</taxon>
        <taxon>Pooideae</taxon>
        <taxon>Triticodae</taxon>
        <taxon>Triticeae</taxon>
        <taxon>Triticinae</taxon>
        <taxon>Triticum</taxon>
    </lineage>
</organism>
<feature type="domain" description="Disease resistance R13L4/SHOC-2-like LRR" evidence="10">
    <location>
        <begin position="563"/>
        <end position="937"/>
    </location>
</feature>
<name>A0A9R1PBC9_TRITD</name>
<dbReference type="Gene3D" id="1.10.8.430">
    <property type="entry name" value="Helical domain of apoptotic protease-activating factors"/>
    <property type="match status" value="1"/>
</dbReference>
<dbReference type="InterPro" id="IPR038005">
    <property type="entry name" value="RX-like_CC"/>
</dbReference>
<evidence type="ECO:0000256" key="4">
    <source>
        <dbReference type="ARBA" id="ARBA00022741"/>
    </source>
</evidence>
<evidence type="ECO:0008006" key="13">
    <source>
        <dbReference type="Google" id="ProtNLM"/>
    </source>
</evidence>
<dbReference type="Pfam" id="PF18052">
    <property type="entry name" value="Rx_N"/>
    <property type="match status" value="1"/>
</dbReference>
<dbReference type="InterPro" id="IPR027417">
    <property type="entry name" value="P-loop_NTPase"/>
</dbReference>
<proteinExistence type="inferred from homology"/>
<dbReference type="InterPro" id="IPR032675">
    <property type="entry name" value="LRR_dom_sf"/>
</dbReference>
<dbReference type="Gene3D" id="1.20.5.4130">
    <property type="match status" value="1"/>
</dbReference>
<comment type="similarity">
    <text evidence="1">Belongs to the disease resistance NB-LRR family.</text>
</comment>
<dbReference type="InterPro" id="IPR058922">
    <property type="entry name" value="WHD_DRP"/>
</dbReference>
<dbReference type="Gene3D" id="1.10.10.10">
    <property type="entry name" value="Winged helix-like DNA-binding domain superfamily/Winged helix DNA-binding domain"/>
    <property type="match status" value="1"/>
</dbReference>
<evidence type="ECO:0000259" key="10">
    <source>
        <dbReference type="Pfam" id="PF23598"/>
    </source>
</evidence>
<feature type="domain" description="Disease resistance protein winged helix" evidence="9">
    <location>
        <begin position="441"/>
        <end position="512"/>
    </location>
</feature>
<dbReference type="FunFam" id="1.10.10.10:FF:000322">
    <property type="entry name" value="Probable disease resistance protein At1g63360"/>
    <property type="match status" value="1"/>
</dbReference>